<evidence type="ECO:0000313" key="1">
    <source>
        <dbReference type="EMBL" id="MDQ0339267.1"/>
    </source>
</evidence>
<gene>
    <name evidence="1" type="ORF">J2S00_002054</name>
</gene>
<reference evidence="1 2" key="1">
    <citation type="submission" date="2023-07" db="EMBL/GenBank/DDBJ databases">
        <title>Genomic Encyclopedia of Type Strains, Phase IV (KMG-IV): sequencing the most valuable type-strain genomes for metagenomic binning, comparative biology and taxonomic classification.</title>
        <authorList>
            <person name="Goeker M."/>
        </authorList>
    </citation>
    <scope>NUCLEOTIDE SEQUENCE [LARGE SCALE GENOMIC DNA]</scope>
    <source>
        <strain evidence="1 2">DSM 17740</strain>
    </source>
</reference>
<dbReference type="RefSeq" id="WP_307339009.1">
    <property type="nucleotide sequence ID" value="NZ_JAUSUQ010000007.1"/>
</dbReference>
<proteinExistence type="predicted"/>
<protein>
    <submittedName>
        <fullName evidence="1">Uncharacterized protein</fullName>
    </submittedName>
</protein>
<dbReference type="Proteomes" id="UP001232445">
    <property type="component" value="Unassembled WGS sequence"/>
</dbReference>
<name>A0ABU0CT18_9BACI</name>
<organism evidence="1 2">
    <name type="scientific">Caldalkalibacillus uzonensis</name>
    <dbReference type="NCBI Taxonomy" id="353224"/>
    <lineage>
        <taxon>Bacteria</taxon>
        <taxon>Bacillati</taxon>
        <taxon>Bacillota</taxon>
        <taxon>Bacilli</taxon>
        <taxon>Bacillales</taxon>
        <taxon>Bacillaceae</taxon>
        <taxon>Caldalkalibacillus</taxon>
    </lineage>
</organism>
<dbReference type="EMBL" id="JAUSUQ010000007">
    <property type="protein sequence ID" value="MDQ0339267.1"/>
    <property type="molecule type" value="Genomic_DNA"/>
</dbReference>
<accession>A0ABU0CT18</accession>
<evidence type="ECO:0000313" key="2">
    <source>
        <dbReference type="Proteomes" id="UP001232445"/>
    </source>
</evidence>
<sequence>MYRHYYVYHGGDSNIRTKGVCMHMAYDHDVPNINEEEAKKIAEEAENARGK</sequence>
<comment type="caution">
    <text evidence="1">The sequence shown here is derived from an EMBL/GenBank/DDBJ whole genome shotgun (WGS) entry which is preliminary data.</text>
</comment>
<keyword evidence="2" id="KW-1185">Reference proteome</keyword>